<evidence type="ECO:0000313" key="1">
    <source>
        <dbReference type="EMBL" id="CDW49407.1"/>
    </source>
</evidence>
<accession>A0A0K2VGV1</accession>
<name>A0A0K2VGV1_LEPSM</name>
<protein>
    <submittedName>
        <fullName evidence="1">Uncharacterized protein</fullName>
    </submittedName>
</protein>
<dbReference type="AlphaFoldDB" id="A0A0K2VGV1"/>
<organism evidence="1">
    <name type="scientific">Lepeophtheirus salmonis</name>
    <name type="common">Salmon louse</name>
    <name type="synonym">Caligus salmonis</name>
    <dbReference type="NCBI Taxonomy" id="72036"/>
    <lineage>
        <taxon>Eukaryota</taxon>
        <taxon>Metazoa</taxon>
        <taxon>Ecdysozoa</taxon>
        <taxon>Arthropoda</taxon>
        <taxon>Crustacea</taxon>
        <taxon>Multicrustacea</taxon>
        <taxon>Hexanauplia</taxon>
        <taxon>Copepoda</taxon>
        <taxon>Siphonostomatoida</taxon>
        <taxon>Caligidae</taxon>
        <taxon>Lepeophtheirus</taxon>
    </lineage>
</organism>
<proteinExistence type="predicted"/>
<dbReference type="EMBL" id="HACA01032046">
    <property type="protein sequence ID" value="CDW49407.1"/>
    <property type="molecule type" value="Transcribed_RNA"/>
</dbReference>
<sequence>MGGCSILLKTPRRVADYGFDPRKDLERQNLHRILCC</sequence>
<reference evidence="1" key="1">
    <citation type="submission" date="2014-05" db="EMBL/GenBank/DDBJ databases">
        <authorList>
            <person name="Chronopoulou M."/>
        </authorList>
    </citation>
    <scope>NUCLEOTIDE SEQUENCE</scope>
    <source>
        <tissue evidence="1">Whole organism</tissue>
    </source>
</reference>